<evidence type="ECO:0000256" key="4">
    <source>
        <dbReference type="ARBA" id="ARBA00023136"/>
    </source>
</evidence>
<evidence type="ECO:0000313" key="6">
    <source>
        <dbReference type="Proteomes" id="UP000239724"/>
    </source>
</evidence>
<gene>
    <name evidence="5" type="ORF">CCS01_11085</name>
</gene>
<comment type="caution">
    <text evidence="5">The sequence shown here is derived from an EMBL/GenBank/DDBJ whole genome shotgun (WGS) entry which is preliminary data.</text>
</comment>
<evidence type="ECO:0000313" key="5">
    <source>
        <dbReference type="EMBL" id="PPQ34311.1"/>
    </source>
</evidence>
<dbReference type="AlphaFoldDB" id="A0A2S6NI46"/>
<evidence type="ECO:0000256" key="3">
    <source>
        <dbReference type="ARBA" id="ARBA00022989"/>
    </source>
</evidence>
<sequence>MPWLYSLGFLVLAGGIYAAWEYPRQTVAPDLAAVQQRLADFDARLTRLEQRPAPVASVPQADLGKLASRIDALDAKIADQAKITDQLQTKVGDQLKNADQAASAGQTELSSRVNAVSGKIDSLSGHIETGLDAIRQQTDHLAARVAALEKASGGADTVSNQLNRLARIQEATLALAAGRPLGDIPGAPPAVARFAHTAPPTMIQLRELFTQSEHAAIAAKQPDDTSVPLVDRIWQQAQGLVTVHRGENVVVGNPAAVTLGHARDALDAGDLKGAISTVEELKGQPRDAMAGWLKEARSLADARAALANMAGQS</sequence>
<protein>
    <submittedName>
        <fullName evidence="5">Uncharacterized protein</fullName>
    </submittedName>
</protein>
<evidence type="ECO:0000256" key="2">
    <source>
        <dbReference type="ARBA" id="ARBA00022692"/>
    </source>
</evidence>
<dbReference type="GO" id="GO:0016020">
    <property type="term" value="C:membrane"/>
    <property type="evidence" value="ECO:0007669"/>
    <property type="project" value="UniProtKB-SubCell"/>
</dbReference>
<evidence type="ECO:0000256" key="1">
    <source>
        <dbReference type="ARBA" id="ARBA00004370"/>
    </source>
</evidence>
<dbReference type="EMBL" id="NHRY01000114">
    <property type="protein sequence ID" value="PPQ34311.1"/>
    <property type="molecule type" value="Genomic_DNA"/>
</dbReference>
<dbReference type="Proteomes" id="UP000239724">
    <property type="component" value="Unassembled WGS sequence"/>
</dbReference>
<dbReference type="RefSeq" id="WP_104518918.1">
    <property type="nucleotide sequence ID" value="NZ_NHRY01000114.1"/>
</dbReference>
<comment type="subcellular location">
    <subcellularLocation>
        <location evidence="1">Membrane</location>
    </subcellularLocation>
</comment>
<name>A0A2S6NI46_RHOGL</name>
<organism evidence="5 6">
    <name type="scientific">Rhodopila globiformis</name>
    <name type="common">Rhodopseudomonas globiformis</name>
    <dbReference type="NCBI Taxonomy" id="1071"/>
    <lineage>
        <taxon>Bacteria</taxon>
        <taxon>Pseudomonadati</taxon>
        <taxon>Pseudomonadota</taxon>
        <taxon>Alphaproteobacteria</taxon>
        <taxon>Acetobacterales</taxon>
        <taxon>Acetobacteraceae</taxon>
        <taxon>Rhodopila</taxon>
    </lineage>
</organism>
<keyword evidence="2" id="KW-0812">Transmembrane</keyword>
<reference evidence="5 6" key="1">
    <citation type="journal article" date="2018" name="Arch. Microbiol.">
        <title>New insights into the metabolic potential of the phototrophic purple bacterium Rhodopila globiformis DSM 161(T) from its draft genome sequence and evidence for a vanadium-dependent nitrogenase.</title>
        <authorList>
            <person name="Imhoff J.F."/>
            <person name="Rahn T."/>
            <person name="Kunzel S."/>
            <person name="Neulinger S.C."/>
        </authorList>
    </citation>
    <scope>NUCLEOTIDE SEQUENCE [LARGE SCALE GENOMIC DNA]</scope>
    <source>
        <strain evidence="5 6">DSM 161</strain>
    </source>
</reference>
<keyword evidence="4" id="KW-0472">Membrane</keyword>
<dbReference type="InterPro" id="IPR019133">
    <property type="entry name" value="MIC60"/>
</dbReference>
<keyword evidence="6" id="KW-1185">Reference proteome</keyword>
<accession>A0A2S6NI46</accession>
<dbReference type="Pfam" id="PF09731">
    <property type="entry name" value="Mitofilin"/>
    <property type="match status" value="1"/>
</dbReference>
<dbReference type="OrthoDB" id="7281031at2"/>
<keyword evidence="3" id="KW-1133">Transmembrane helix</keyword>
<proteinExistence type="predicted"/>